<name>A0A3N4LVC5_9PEZI</name>
<dbReference type="SUPFAM" id="SSF56808">
    <property type="entry name" value="Ribosomal protein L1"/>
    <property type="match status" value="1"/>
</dbReference>
<dbReference type="AlphaFoldDB" id="A0A3N4LVC5"/>
<feature type="region of interest" description="Disordered" evidence="1">
    <location>
        <begin position="398"/>
        <end position="568"/>
    </location>
</feature>
<organism evidence="2 3">
    <name type="scientific">Terfezia boudieri ATCC MYA-4762</name>
    <dbReference type="NCBI Taxonomy" id="1051890"/>
    <lineage>
        <taxon>Eukaryota</taxon>
        <taxon>Fungi</taxon>
        <taxon>Dikarya</taxon>
        <taxon>Ascomycota</taxon>
        <taxon>Pezizomycotina</taxon>
        <taxon>Pezizomycetes</taxon>
        <taxon>Pezizales</taxon>
        <taxon>Pezizaceae</taxon>
        <taxon>Terfezia</taxon>
    </lineage>
</organism>
<dbReference type="InterPro" id="IPR023674">
    <property type="entry name" value="Ribosomal_uL1-like"/>
</dbReference>
<feature type="compositionally biased region" description="Basic and acidic residues" evidence="1">
    <location>
        <begin position="398"/>
        <end position="415"/>
    </location>
</feature>
<dbReference type="STRING" id="1051890.A0A3N4LVC5"/>
<feature type="compositionally biased region" description="Low complexity" evidence="1">
    <location>
        <begin position="431"/>
        <end position="447"/>
    </location>
</feature>
<protein>
    <submittedName>
        <fullName evidence="2">Ribosomal protein L1</fullName>
    </submittedName>
</protein>
<evidence type="ECO:0000313" key="3">
    <source>
        <dbReference type="Proteomes" id="UP000267821"/>
    </source>
</evidence>
<gene>
    <name evidence="2" type="ORF">L211DRAFT_840071</name>
</gene>
<dbReference type="InParanoid" id="A0A3N4LVC5"/>
<proteinExistence type="predicted"/>
<keyword evidence="2" id="KW-0689">Ribosomal protein</keyword>
<reference evidence="2 3" key="1">
    <citation type="journal article" date="2018" name="Nat. Ecol. Evol.">
        <title>Pezizomycetes genomes reveal the molecular basis of ectomycorrhizal truffle lifestyle.</title>
        <authorList>
            <person name="Murat C."/>
            <person name="Payen T."/>
            <person name="Noel B."/>
            <person name="Kuo A."/>
            <person name="Morin E."/>
            <person name="Chen J."/>
            <person name="Kohler A."/>
            <person name="Krizsan K."/>
            <person name="Balestrini R."/>
            <person name="Da Silva C."/>
            <person name="Montanini B."/>
            <person name="Hainaut M."/>
            <person name="Levati E."/>
            <person name="Barry K.W."/>
            <person name="Belfiori B."/>
            <person name="Cichocki N."/>
            <person name="Clum A."/>
            <person name="Dockter R.B."/>
            <person name="Fauchery L."/>
            <person name="Guy J."/>
            <person name="Iotti M."/>
            <person name="Le Tacon F."/>
            <person name="Lindquist E.A."/>
            <person name="Lipzen A."/>
            <person name="Malagnac F."/>
            <person name="Mello A."/>
            <person name="Molinier V."/>
            <person name="Miyauchi S."/>
            <person name="Poulain J."/>
            <person name="Riccioni C."/>
            <person name="Rubini A."/>
            <person name="Sitrit Y."/>
            <person name="Splivallo R."/>
            <person name="Traeger S."/>
            <person name="Wang M."/>
            <person name="Zifcakova L."/>
            <person name="Wipf D."/>
            <person name="Zambonelli A."/>
            <person name="Paolocci F."/>
            <person name="Nowrousian M."/>
            <person name="Ottonello S."/>
            <person name="Baldrian P."/>
            <person name="Spatafora J.W."/>
            <person name="Henrissat B."/>
            <person name="Nagy L.G."/>
            <person name="Aury J.M."/>
            <person name="Wincker P."/>
            <person name="Grigoriev I.V."/>
            <person name="Bonfante P."/>
            <person name="Martin F.M."/>
        </authorList>
    </citation>
    <scope>NUCLEOTIDE SEQUENCE [LARGE SCALE GENOMIC DNA]</scope>
    <source>
        <strain evidence="2 3">ATCC MYA-4762</strain>
    </source>
</reference>
<dbReference type="GO" id="GO:0005840">
    <property type="term" value="C:ribosome"/>
    <property type="evidence" value="ECO:0007669"/>
    <property type="project" value="UniProtKB-KW"/>
</dbReference>
<keyword evidence="3" id="KW-1185">Reference proteome</keyword>
<dbReference type="Pfam" id="PF00687">
    <property type="entry name" value="Ribosomal_L1"/>
    <property type="match status" value="1"/>
</dbReference>
<evidence type="ECO:0000256" key="1">
    <source>
        <dbReference type="SAM" id="MobiDB-lite"/>
    </source>
</evidence>
<feature type="compositionally biased region" description="Basic and acidic residues" evidence="1">
    <location>
        <begin position="506"/>
        <end position="520"/>
    </location>
</feature>
<keyword evidence="2" id="KW-0687">Ribonucleoprotein</keyword>
<dbReference type="Proteomes" id="UP000267821">
    <property type="component" value="Unassembled WGS sequence"/>
</dbReference>
<dbReference type="InterPro" id="IPR028364">
    <property type="entry name" value="Ribosomal_uL1/biogenesis"/>
</dbReference>
<dbReference type="EMBL" id="ML121555">
    <property type="protein sequence ID" value="RPB21975.1"/>
    <property type="molecule type" value="Genomic_DNA"/>
</dbReference>
<sequence>MAPSAKNKKAAKSKTAAANAAAAALSKANGIAKKAVVPVADDKPKAEYDSSGPVLKTKVPAGSSLVTAEQVLKAARALLKFLETQSASAGPKKPNLLDDEAGETGLHGIYRSEQVWLVVTTLKNLADKKDLKPKAVKIPYPLLNPENISALLLVKDPQRVYKDILLPSSPTVRKVLGVVKLRAKFKTYETLRQLRDTHDLILADERITPSLREALGSSFLRTTTKIPIPVRISKKNGKPASQEAIEKEVKKAVEATYIHLAHTNSTNVRVGLVKHSAEQLVENVLAVIEYMITEKKCVKAGWKGVRGVYIKSGQSTALPLYLAPKIYSEDKDVTTAEKRKEEKEASAEKKKANEVRRKAKVIKMAAKKGTSMVSGALETNGMSGVKAVEPALKKRKVGAENKNNEAAKEEVDGTPKSKKQKIVTAAMVKKPAAPAEEGTEAAPTIEAEIPEKESKFETAAAPAPAVKEKKEDASPNISKAKAAKASRKVSKEAKTQEAEAVEENAVVEKKEEANEAEKKPAAKAAKAAKVAGKRGKAAKPGKPEEEKVEEKKEEPKRRSKRVSTGGKA</sequence>
<accession>A0A3N4LVC5</accession>
<dbReference type="OrthoDB" id="10251727at2759"/>
<feature type="compositionally biased region" description="Basic and acidic residues" evidence="1">
    <location>
        <begin position="541"/>
        <end position="556"/>
    </location>
</feature>
<evidence type="ECO:0000313" key="2">
    <source>
        <dbReference type="EMBL" id="RPB21975.1"/>
    </source>
</evidence>